<dbReference type="InterPro" id="IPR036890">
    <property type="entry name" value="HATPase_C_sf"/>
</dbReference>
<dbReference type="SMART" id="SM00138">
    <property type="entry name" value="MeTrc"/>
    <property type="match status" value="1"/>
</dbReference>
<dbReference type="InterPro" id="IPR005467">
    <property type="entry name" value="His_kinase_dom"/>
</dbReference>
<dbReference type="PROSITE" id="PS50123">
    <property type="entry name" value="CHER"/>
    <property type="match status" value="1"/>
</dbReference>
<dbReference type="GO" id="GO:0005737">
    <property type="term" value="C:cytoplasm"/>
    <property type="evidence" value="ECO:0007669"/>
    <property type="project" value="InterPro"/>
</dbReference>
<comment type="catalytic activity">
    <reaction evidence="1">
        <text>ATP + protein L-histidine = ADP + protein N-phospho-L-histidine.</text>
        <dbReference type="EC" id="2.7.13.3"/>
    </reaction>
</comment>
<dbReference type="InterPro" id="IPR000700">
    <property type="entry name" value="PAS-assoc_C"/>
</dbReference>
<dbReference type="InterPro" id="IPR022642">
    <property type="entry name" value="CheR_C"/>
</dbReference>
<dbReference type="EMBL" id="CP049742">
    <property type="protein sequence ID" value="QPC45740.1"/>
    <property type="molecule type" value="Genomic_DNA"/>
</dbReference>
<keyword evidence="7" id="KW-0902">Two-component regulatory system</keyword>
<evidence type="ECO:0000256" key="1">
    <source>
        <dbReference type="ARBA" id="ARBA00000085"/>
    </source>
</evidence>
<evidence type="ECO:0000256" key="6">
    <source>
        <dbReference type="ARBA" id="ARBA00022840"/>
    </source>
</evidence>
<keyword evidence="8" id="KW-0378">Hydrolase</keyword>
<dbReference type="Pfam" id="PF01739">
    <property type="entry name" value="CheR"/>
    <property type="match status" value="1"/>
</dbReference>
<dbReference type="GO" id="GO:0005524">
    <property type="term" value="F:ATP binding"/>
    <property type="evidence" value="ECO:0007669"/>
    <property type="project" value="UniProtKB-KW"/>
</dbReference>
<dbReference type="Gene3D" id="3.40.50.150">
    <property type="entry name" value="Vaccinia Virus protein VP39"/>
    <property type="match status" value="1"/>
</dbReference>
<feature type="active site" evidence="8">
    <location>
        <position position="136"/>
    </location>
</feature>
<keyword evidence="8" id="KW-0145">Chemotaxis</keyword>
<dbReference type="PROSITE" id="PS50113">
    <property type="entry name" value="PAC"/>
    <property type="match status" value="1"/>
</dbReference>
<dbReference type="NCBIfam" id="TIGR00229">
    <property type="entry name" value="sensory_box"/>
    <property type="match status" value="1"/>
</dbReference>
<dbReference type="GO" id="GO:0000155">
    <property type="term" value="F:phosphorelay sensor kinase activity"/>
    <property type="evidence" value="ECO:0007669"/>
    <property type="project" value="InterPro"/>
</dbReference>
<feature type="active site" evidence="8">
    <location>
        <position position="43"/>
    </location>
</feature>
<keyword evidence="16" id="KW-1185">Reference proteome</keyword>
<dbReference type="InterPro" id="IPR050903">
    <property type="entry name" value="Bact_Chemotaxis_MeTrfase"/>
</dbReference>
<dbReference type="SUPFAM" id="SSF47384">
    <property type="entry name" value="Homodimeric domain of signal transducing histidine kinase"/>
    <property type="match status" value="1"/>
</dbReference>
<feature type="active site" evidence="8">
    <location>
        <position position="15"/>
    </location>
</feature>
<dbReference type="InterPro" id="IPR000014">
    <property type="entry name" value="PAS"/>
</dbReference>
<feature type="domain" description="PAS" evidence="11">
    <location>
        <begin position="835"/>
        <end position="885"/>
    </location>
</feature>
<dbReference type="Gene3D" id="3.30.565.10">
    <property type="entry name" value="Histidine kinase-like ATPase, C-terminal domain"/>
    <property type="match status" value="1"/>
</dbReference>
<feature type="domain" description="CheR-type methyltransferase" evidence="14">
    <location>
        <begin position="190"/>
        <end position="446"/>
    </location>
</feature>
<dbReference type="PROSITE" id="PS50122">
    <property type="entry name" value="CHEB"/>
    <property type="match status" value="1"/>
</dbReference>
<dbReference type="CDD" id="cd16434">
    <property type="entry name" value="CheB-CheR_fusion"/>
    <property type="match status" value="1"/>
</dbReference>
<evidence type="ECO:0000256" key="8">
    <source>
        <dbReference type="PROSITE-ProRule" id="PRU00050"/>
    </source>
</evidence>
<dbReference type="Pfam" id="PF13596">
    <property type="entry name" value="PAS_10"/>
    <property type="match status" value="1"/>
</dbReference>
<feature type="domain" description="Histidine kinase" evidence="10">
    <location>
        <begin position="967"/>
        <end position="1172"/>
    </location>
</feature>
<dbReference type="InterPro" id="IPR013656">
    <property type="entry name" value="PAS_4"/>
</dbReference>
<evidence type="ECO:0000259" key="12">
    <source>
        <dbReference type="PROSITE" id="PS50113"/>
    </source>
</evidence>
<dbReference type="GO" id="GO:0008984">
    <property type="term" value="F:protein-glutamate methylesterase activity"/>
    <property type="evidence" value="ECO:0007669"/>
    <property type="project" value="InterPro"/>
</dbReference>
<dbReference type="InterPro" id="IPR022641">
    <property type="entry name" value="CheR_N"/>
</dbReference>
<dbReference type="InterPro" id="IPR000780">
    <property type="entry name" value="CheR_MeTrfase"/>
</dbReference>
<dbReference type="Gene3D" id="1.10.287.130">
    <property type="match status" value="1"/>
</dbReference>
<dbReference type="CDD" id="cd00082">
    <property type="entry name" value="HisKA"/>
    <property type="match status" value="1"/>
</dbReference>
<organism evidence="15 16">
    <name type="scientific">Mangrovibacillus cuniculi</name>
    <dbReference type="NCBI Taxonomy" id="2593652"/>
    <lineage>
        <taxon>Bacteria</taxon>
        <taxon>Bacillati</taxon>
        <taxon>Bacillota</taxon>
        <taxon>Bacilli</taxon>
        <taxon>Bacillales</taxon>
        <taxon>Bacillaceae</taxon>
        <taxon>Mangrovibacillus</taxon>
    </lineage>
</organism>
<evidence type="ECO:0000256" key="4">
    <source>
        <dbReference type="ARBA" id="ARBA00022741"/>
    </source>
</evidence>
<evidence type="ECO:0000256" key="7">
    <source>
        <dbReference type="ARBA" id="ARBA00023012"/>
    </source>
</evidence>
<evidence type="ECO:0000313" key="15">
    <source>
        <dbReference type="EMBL" id="QPC45740.1"/>
    </source>
</evidence>
<dbReference type="CDD" id="cd00130">
    <property type="entry name" value="PAS"/>
    <property type="match status" value="2"/>
</dbReference>
<dbReference type="Pfam" id="PF01339">
    <property type="entry name" value="CheB_methylest"/>
    <property type="match status" value="1"/>
</dbReference>
<dbReference type="InterPro" id="IPR003661">
    <property type="entry name" value="HisK_dim/P_dom"/>
</dbReference>
<dbReference type="PROSITE" id="PS50112">
    <property type="entry name" value="PAS"/>
    <property type="match status" value="1"/>
</dbReference>
<dbReference type="SUPFAM" id="SSF53335">
    <property type="entry name" value="S-adenosyl-L-methionine-dependent methyltransferases"/>
    <property type="match status" value="1"/>
</dbReference>
<feature type="domain" description="CheB-type methylesterase" evidence="13">
    <location>
        <begin position="4"/>
        <end position="193"/>
    </location>
</feature>
<keyword evidence="4" id="KW-0547">Nucleotide-binding</keyword>
<evidence type="ECO:0000259" key="11">
    <source>
        <dbReference type="PROSITE" id="PS50112"/>
    </source>
</evidence>
<dbReference type="Pfam" id="PF03705">
    <property type="entry name" value="CheR_N"/>
    <property type="match status" value="1"/>
</dbReference>
<accession>A0A7S8HEU6</accession>
<dbReference type="SUPFAM" id="SSF52738">
    <property type="entry name" value="Methylesterase CheB, C-terminal domain"/>
    <property type="match status" value="1"/>
</dbReference>
<dbReference type="CDD" id="cd14686">
    <property type="entry name" value="bZIP"/>
    <property type="match status" value="1"/>
</dbReference>
<evidence type="ECO:0000256" key="5">
    <source>
        <dbReference type="ARBA" id="ARBA00022777"/>
    </source>
</evidence>
<dbReference type="SMART" id="SM00091">
    <property type="entry name" value="PAS"/>
    <property type="match status" value="3"/>
</dbReference>
<evidence type="ECO:0000259" key="14">
    <source>
        <dbReference type="PROSITE" id="PS50123"/>
    </source>
</evidence>
<dbReference type="Gene3D" id="3.30.450.20">
    <property type="entry name" value="PAS domain"/>
    <property type="match status" value="2"/>
</dbReference>
<dbReference type="KEGG" id="mcui:G8O30_01515"/>
<dbReference type="Proteomes" id="UP000593626">
    <property type="component" value="Chromosome"/>
</dbReference>
<dbReference type="SMART" id="SM00388">
    <property type="entry name" value="HisKA"/>
    <property type="match status" value="1"/>
</dbReference>
<name>A0A7S8HEU6_9BACI</name>
<dbReference type="GO" id="GO:0000156">
    <property type="term" value="F:phosphorelay response regulator activity"/>
    <property type="evidence" value="ECO:0007669"/>
    <property type="project" value="InterPro"/>
</dbReference>
<gene>
    <name evidence="15" type="ORF">G8O30_01515</name>
</gene>
<dbReference type="SUPFAM" id="SSF55785">
    <property type="entry name" value="PYP-like sensor domain (PAS domain)"/>
    <property type="match status" value="2"/>
</dbReference>
<keyword evidence="6" id="KW-0067">ATP-binding</keyword>
<dbReference type="InterPro" id="IPR036097">
    <property type="entry name" value="HisK_dim/P_sf"/>
</dbReference>
<evidence type="ECO:0000256" key="3">
    <source>
        <dbReference type="ARBA" id="ARBA00022679"/>
    </source>
</evidence>
<dbReference type="AlphaFoldDB" id="A0A7S8HEU6"/>
<dbReference type="PROSITE" id="PS50109">
    <property type="entry name" value="HIS_KIN"/>
    <property type="match status" value="1"/>
</dbReference>
<proteinExistence type="predicted"/>
<dbReference type="Pfam" id="PF00512">
    <property type="entry name" value="HisKA"/>
    <property type="match status" value="1"/>
</dbReference>
<dbReference type="InterPro" id="IPR000673">
    <property type="entry name" value="Sig_transdc_resp-reg_Me-estase"/>
</dbReference>
<dbReference type="RefSeq" id="WP_239673258.1">
    <property type="nucleotide sequence ID" value="NZ_CP049742.1"/>
</dbReference>
<dbReference type="GO" id="GO:0006935">
    <property type="term" value="P:chemotaxis"/>
    <property type="evidence" value="ECO:0007669"/>
    <property type="project" value="UniProtKB-UniRule"/>
</dbReference>
<dbReference type="InterPro" id="IPR029063">
    <property type="entry name" value="SAM-dependent_MTases_sf"/>
</dbReference>
<dbReference type="PRINTS" id="PR00996">
    <property type="entry name" value="CHERMTFRASE"/>
</dbReference>
<dbReference type="Pfam" id="PF02518">
    <property type="entry name" value="HATPase_c"/>
    <property type="match status" value="1"/>
</dbReference>
<sequence length="1172" mass="134036">MKEPQEVHIVGIGASAGGLESIETFLSATSEEKTSFAYVIVQHLSPNYKSFLPQLLSKETTLPVKVLKDGERIKKNHVYICPPNYYVKMANKNEITLSKYDENQKIHLPINTFFISLAKYVKEKAVGVVLSGKGSDGTIGLKHIKEAGGLCLAQDNTAKFLDMPQNAQSTGSVDFVLPPKKMVKQIHKFFDYRNYEFSEITLREIYQLLYKQTNIDFSHYKSNSMSRRMERRMNLAQETFHSAEEYKRTLLEKPEELKKLQEDLLIGVTHFFRDDEAFLHLRHEIVPKIIENAMANQEKMIRVWSAGCSTGQEAYSIAMVFKEVLEEKDIDMNVQIFATDVNKESIKVASQGIYRQSIVTGFPSSYITKYLRKVEEGYQVSKVIRRMVVFAPHNLAKDSPFVNLDFIICRNVMIYFQTELQQKILSLFHFALKNNGFLFLGPSETIGKMGTFFEPVSLKWKTFKNQVTFDQLSSRSFQSVPTNVAEETAVTRAYDSYRPLTSHKSMDQLHLALIDSSIEPCVVIDEKEDVIFSSTGAQKFLSFPSGRAHYNIHQIVSTNLSVAIGSAIKKVIKTTHAITYKNIHTENGPVSIRVVPLQQRGSMITHFGIFFEQVKALEDSTLFMDAYTFEPEVVISQRIFDLEDELNETKQKLQNTIEELETSNEELQATNEELIAANEELQSTNEEMQSVNEELMNVNVSYEMKINELTGMNNDMDNLLISTNIATIFLNREWEVKLFTPESTRIFKLIEQDIGRSIYDIKNDLDYEELQRDLEDTLYDEKVNERICKTRFGDWYQIKMMPYRTGENKIDGVVLTFTDITQLKSMNNELSVSMQALENAPSNIVLTDFMGRIEYINEKFTYLVDQPKEVILGKKLKEVYQDFIQVQQFDDVWRKARAGEKITTEWIYKKENNQEFWERVTFIPVENSEGDVAEILRIGEEITEYKQSEKRLIQSEMLSAVGQLAAGIAHEIRNPLTSLRGFLQLMQQSKTYNESYADVMMSEFIRLESIITELMVLGKPRSSDKKMVSIHKLLNEVCLVLDSQALMSNSTIERAFVDEDVFVLGIDHELKQVFINLIKNAIEAMGSKGGVMTVSTNSLEDYIEIVVQDNGVGMPPELIERLGEPFLTTKEKGTGLGLMMTKNLIHYHEGSLVFVSEEGKGTTATITLPVSY</sequence>
<evidence type="ECO:0000259" key="10">
    <source>
        <dbReference type="PROSITE" id="PS50109"/>
    </source>
</evidence>
<feature type="domain" description="PAC" evidence="12">
    <location>
        <begin position="902"/>
        <end position="954"/>
    </location>
</feature>
<evidence type="ECO:0000313" key="16">
    <source>
        <dbReference type="Proteomes" id="UP000593626"/>
    </source>
</evidence>
<dbReference type="InterPro" id="IPR035965">
    <property type="entry name" value="PAS-like_dom_sf"/>
</dbReference>
<keyword evidence="3" id="KW-0808">Transferase</keyword>
<keyword evidence="9" id="KW-0175">Coiled coil</keyword>
<protein>
    <recommendedName>
        <fullName evidence="2">histidine kinase</fullName>
        <ecNumber evidence="2">2.7.13.3</ecNumber>
    </recommendedName>
</protein>
<dbReference type="PANTHER" id="PTHR24422">
    <property type="entry name" value="CHEMOTAXIS PROTEIN METHYLTRANSFERASE"/>
    <property type="match status" value="1"/>
</dbReference>
<dbReference type="GO" id="GO:0008757">
    <property type="term" value="F:S-adenosylmethionine-dependent methyltransferase activity"/>
    <property type="evidence" value="ECO:0007669"/>
    <property type="project" value="InterPro"/>
</dbReference>
<evidence type="ECO:0000256" key="9">
    <source>
        <dbReference type="SAM" id="Coils"/>
    </source>
</evidence>
<feature type="coiled-coil region" evidence="9">
    <location>
        <begin position="639"/>
        <end position="701"/>
    </location>
</feature>
<dbReference type="SMART" id="SM00387">
    <property type="entry name" value="HATPase_c"/>
    <property type="match status" value="1"/>
</dbReference>
<dbReference type="Gene3D" id="3.40.50.180">
    <property type="entry name" value="Methylesterase CheB, C-terminal domain"/>
    <property type="match status" value="1"/>
</dbReference>
<dbReference type="SUPFAM" id="SSF55874">
    <property type="entry name" value="ATPase domain of HSP90 chaperone/DNA topoisomerase II/histidine kinase"/>
    <property type="match status" value="1"/>
</dbReference>
<evidence type="ECO:0000259" key="13">
    <source>
        <dbReference type="PROSITE" id="PS50122"/>
    </source>
</evidence>
<dbReference type="InterPro" id="IPR003594">
    <property type="entry name" value="HATPase_dom"/>
</dbReference>
<dbReference type="InterPro" id="IPR035909">
    <property type="entry name" value="CheB_C"/>
</dbReference>
<keyword evidence="5" id="KW-0418">Kinase</keyword>
<evidence type="ECO:0000256" key="2">
    <source>
        <dbReference type="ARBA" id="ARBA00012438"/>
    </source>
</evidence>
<dbReference type="EC" id="2.7.13.3" evidence="2"/>
<reference evidence="15 16" key="1">
    <citation type="submission" date="2019-07" db="EMBL/GenBank/DDBJ databases">
        <title>Genome sequence of 2 isolates from Red Sea Mangroves.</title>
        <authorList>
            <person name="Sefrji F."/>
            <person name="Michoud G."/>
            <person name="Merlino G."/>
            <person name="Daffonchio D."/>
        </authorList>
    </citation>
    <scope>NUCLEOTIDE SEQUENCE [LARGE SCALE GENOMIC DNA]</scope>
    <source>
        <strain evidence="15 16">R1DC41</strain>
    </source>
</reference>
<dbReference type="Pfam" id="PF08448">
    <property type="entry name" value="PAS_4"/>
    <property type="match status" value="1"/>
</dbReference>
<dbReference type="CDD" id="cd00075">
    <property type="entry name" value="HATPase"/>
    <property type="match status" value="1"/>
</dbReference>
<dbReference type="SUPFAM" id="SSF47757">
    <property type="entry name" value="Chemotaxis receptor methyltransferase CheR, N-terminal domain"/>
    <property type="match status" value="1"/>
</dbReference>